<evidence type="ECO:0000313" key="1">
    <source>
        <dbReference type="EMBL" id="DAZ95649.1"/>
    </source>
</evidence>
<sequence length="339" mass="36826">LFRRWLGVWVDELLELVVHDEHKGTTRATDDVRASALEEGTAALVSQDLARAVEGRGVQDIGTASLHHHATTHGVEWVRDDTGDGGDELSHQPLLPHWSVLWVLEGNVTERIVATEESSTVHNDTADRHTEALVQALEAILLVDGGDAVAEASVHTRLALANISGKTGTSEVEWVHEEQRGGTGGTARSQVAEEEAPELVLLDTVQEELLVLVLEGEVQRLRWEVTDDVGQVATPERAHALVAGHTDEAVNDALVLVLRLDLGRSGLHLEEELDTLNWRDSGLGDTAGNTTGSQVQNERHGAALLFRGGKWLVTRNGAHLHRWLSILRGQLAGAEKNPE</sequence>
<organism evidence="1 2">
    <name type="scientific">Lagenidium giganteum</name>
    <dbReference type="NCBI Taxonomy" id="4803"/>
    <lineage>
        <taxon>Eukaryota</taxon>
        <taxon>Sar</taxon>
        <taxon>Stramenopiles</taxon>
        <taxon>Oomycota</taxon>
        <taxon>Peronosporomycetes</taxon>
        <taxon>Pythiales</taxon>
        <taxon>Pythiaceae</taxon>
    </lineage>
</organism>
<protein>
    <submittedName>
        <fullName evidence="1">Uncharacterized protein</fullName>
    </submittedName>
</protein>
<reference evidence="1" key="2">
    <citation type="journal article" date="2023" name="Microbiol Resour">
        <title>Decontamination and Annotation of the Draft Genome Sequence of the Oomycete Lagenidium giganteum ARSEF 373.</title>
        <authorList>
            <person name="Morgan W.R."/>
            <person name="Tartar A."/>
        </authorList>
    </citation>
    <scope>NUCLEOTIDE SEQUENCE</scope>
    <source>
        <strain evidence="1">ARSEF 373</strain>
    </source>
</reference>
<name>A0AAV2YQI6_9STRA</name>
<dbReference type="AlphaFoldDB" id="A0AAV2YQI6"/>
<gene>
    <name evidence="1" type="ORF">N0F65_002278</name>
</gene>
<comment type="caution">
    <text evidence="1">The sequence shown here is derived from an EMBL/GenBank/DDBJ whole genome shotgun (WGS) entry which is preliminary data.</text>
</comment>
<dbReference type="EMBL" id="DAKRPA010000196">
    <property type="protein sequence ID" value="DAZ95649.1"/>
    <property type="molecule type" value="Genomic_DNA"/>
</dbReference>
<accession>A0AAV2YQI6</accession>
<dbReference type="Proteomes" id="UP001146120">
    <property type="component" value="Unassembled WGS sequence"/>
</dbReference>
<feature type="non-terminal residue" evidence="1">
    <location>
        <position position="1"/>
    </location>
</feature>
<proteinExistence type="predicted"/>
<reference evidence="1" key="1">
    <citation type="submission" date="2022-11" db="EMBL/GenBank/DDBJ databases">
        <authorList>
            <person name="Morgan W.R."/>
            <person name="Tartar A."/>
        </authorList>
    </citation>
    <scope>NUCLEOTIDE SEQUENCE</scope>
    <source>
        <strain evidence="1">ARSEF 373</strain>
    </source>
</reference>
<keyword evidence="2" id="KW-1185">Reference proteome</keyword>
<evidence type="ECO:0000313" key="2">
    <source>
        <dbReference type="Proteomes" id="UP001146120"/>
    </source>
</evidence>